<feature type="domain" description="BPL/LPL catalytic" evidence="1">
    <location>
        <begin position="42"/>
        <end position="233"/>
    </location>
</feature>
<dbReference type="InterPro" id="IPR004143">
    <property type="entry name" value="BPL_LPL_catalytic"/>
</dbReference>
<dbReference type="STRING" id="340177.Cag_0906"/>
<evidence type="ECO:0000313" key="2">
    <source>
        <dbReference type="EMBL" id="ABB28171.1"/>
    </source>
</evidence>
<organism evidence="2">
    <name type="scientific">Chlorobium chlorochromatii (strain CaD3)</name>
    <dbReference type="NCBI Taxonomy" id="340177"/>
    <lineage>
        <taxon>Bacteria</taxon>
        <taxon>Pseudomonadati</taxon>
        <taxon>Chlorobiota</taxon>
        <taxon>Chlorobiia</taxon>
        <taxon>Chlorobiales</taxon>
        <taxon>Chlorobiaceae</taxon>
        <taxon>Chlorobium/Pelodictyon group</taxon>
        <taxon>Chlorobium</taxon>
    </lineage>
</organism>
<name>Q3AS54_CHLCH</name>
<reference evidence="2" key="1">
    <citation type="submission" date="2005-08" db="EMBL/GenBank/DDBJ databases">
        <title>Complete sequence of Chlorobium chlorochromatii CaD3.</title>
        <authorList>
            <person name="Copeland A."/>
            <person name="Lucas S."/>
            <person name="Lapidus A."/>
            <person name="Barry K."/>
            <person name="Detter J.C."/>
            <person name="Glavina T."/>
            <person name="Hammon N."/>
            <person name="Israni S."/>
            <person name="Pitluck S."/>
            <person name="Bryant D."/>
            <person name="Schmutz J."/>
            <person name="Larimer F."/>
            <person name="Land M."/>
            <person name="Kyrpides N."/>
            <person name="Ivanova N."/>
            <person name="Richardson P."/>
        </authorList>
    </citation>
    <scope>NUCLEOTIDE SEQUENCE [LARGE SCALE GENOMIC DNA]</scope>
    <source>
        <strain evidence="2">CaD3</strain>
    </source>
</reference>
<gene>
    <name evidence="2" type="ordered locus">Cag_0906</name>
</gene>
<dbReference type="KEGG" id="cch:Cag_0906"/>
<dbReference type="GO" id="GO:0016874">
    <property type="term" value="F:ligase activity"/>
    <property type="evidence" value="ECO:0007669"/>
    <property type="project" value="UniProtKB-KW"/>
</dbReference>
<dbReference type="InterPro" id="IPR045864">
    <property type="entry name" value="aa-tRNA-synth_II/BPL/LPL"/>
</dbReference>
<dbReference type="Gene3D" id="3.30.930.10">
    <property type="entry name" value="Bira Bifunctional Protein, Domain 2"/>
    <property type="match status" value="1"/>
</dbReference>
<dbReference type="AlphaFoldDB" id="Q3AS54"/>
<dbReference type="SUPFAM" id="SSF55681">
    <property type="entry name" value="Class II aaRS and biotin synthetases"/>
    <property type="match status" value="1"/>
</dbReference>
<dbReference type="InterPro" id="IPR050664">
    <property type="entry name" value="Octanoyltrans_LipM/LipL"/>
</dbReference>
<dbReference type="HOGENOM" id="CLU_022986_5_0_10"/>
<keyword evidence="2" id="KW-0436">Ligase</keyword>
<sequence>MTSLFSSVYCLNTGFRSGEANMQLDRELMAAFVDGRFQERFGSKSCLWRFYGWQPHAITVGYNQKSSALDEAKCQAAGIDVVRRPTGGRAVLHAEEFTYSFFADSPESNETLYQLVHEVIRQALAELQIEATFSRSTLSEQPSLNAGVGAVSCFTASARYELQVHGRKLVGSAQRRSGNVLLQHGSLPISSTHKALSNFLLLPENDAAAMQQALDEEMARKTTSLEELLGYQPSFNHMVELMQCAAGAIHNVEAVALSEEEIVI</sequence>
<dbReference type="OrthoDB" id="9787898at2"/>
<dbReference type="PANTHER" id="PTHR43679:SF2">
    <property type="entry name" value="OCTANOYL-[GCVH]:PROTEIN N-OCTANOYLTRANSFERASE"/>
    <property type="match status" value="1"/>
</dbReference>
<dbReference type="PANTHER" id="PTHR43679">
    <property type="entry name" value="OCTANOYLTRANSFERASE LIPM-RELATED"/>
    <property type="match status" value="1"/>
</dbReference>
<protein>
    <submittedName>
        <fullName evidence="2">Lipoate-protein ligase A, putative</fullName>
    </submittedName>
</protein>
<accession>Q3AS54</accession>
<dbReference type="EMBL" id="CP000108">
    <property type="protein sequence ID" value="ABB28171.1"/>
    <property type="molecule type" value="Genomic_DNA"/>
</dbReference>
<proteinExistence type="predicted"/>
<evidence type="ECO:0000259" key="1">
    <source>
        <dbReference type="PROSITE" id="PS51733"/>
    </source>
</evidence>
<dbReference type="PROSITE" id="PS51733">
    <property type="entry name" value="BPL_LPL_CATALYTIC"/>
    <property type="match status" value="1"/>
</dbReference>
<dbReference type="eggNOG" id="COG0095">
    <property type="taxonomic scope" value="Bacteria"/>
</dbReference>
<dbReference type="Pfam" id="PF21948">
    <property type="entry name" value="LplA-B_cat"/>
    <property type="match status" value="1"/>
</dbReference>